<dbReference type="InterPro" id="IPR000073">
    <property type="entry name" value="AB_hydrolase_1"/>
</dbReference>
<protein>
    <submittedName>
        <fullName evidence="4">Alpha/beta-hydrolase</fullName>
    </submittedName>
</protein>
<proteinExistence type="inferred from homology"/>
<comment type="similarity">
    <text evidence="2">Belongs to the AB hydrolase superfamily. Epoxide hydrolase family.</text>
</comment>
<dbReference type="InterPro" id="IPR000639">
    <property type="entry name" value="Epox_hydrolase-like"/>
</dbReference>
<evidence type="ECO:0000256" key="1">
    <source>
        <dbReference type="ARBA" id="ARBA00022801"/>
    </source>
</evidence>
<dbReference type="GO" id="GO:0016787">
    <property type="term" value="F:hydrolase activity"/>
    <property type="evidence" value="ECO:0007669"/>
    <property type="project" value="UniProtKB-KW"/>
</dbReference>
<gene>
    <name evidence="4" type="ORF">DAEQUDRAFT_686767</name>
</gene>
<dbReference type="InterPro" id="IPR029058">
    <property type="entry name" value="AB_hydrolase_fold"/>
</dbReference>
<feature type="domain" description="AB hydrolase-1" evidence="3">
    <location>
        <begin position="35"/>
        <end position="367"/>
    </location>
</feature>
<dbReference type="PRINTS" id="PR00412">
    <property type="entry name" value="EPOXHYDRLASE"/>
</dbReference>
<dbReference type="STRING" id="1314783.A0A165SG21"/>
<organism evidence="4 5">
    <name type="scientific">Daedalea quercina L-15889</name>
    <dbReference type="NCBI Taxonomy" id="1314783"/>
    <lineage>
        <taxon>Eukaryota</taxon>
        <taxon>Fungi</taxon>
        <taxon>Dikarya</taxon>
        <taxon>Basidiomycota</taxon>
        <taxon>Agaricomycotina</taxon>
        <taxon>Agaricomycetes</taxon>
        <taxon>Polyporales</taxon>
        <taxon>Fomitopsis</taxon>
    </lineage>
</organism>
<name>A0A165SG21_9APHY</name>
<dbReference type="AlphaFoldDB" id="A0A165SG21"/>
<dbReference type="Gene3D" id="3.40.50.1820">
    <property type="entry name" value="alpha/beta hydrolase"/>
    <property type="match status" value="1"/>
</dbReference>
<dbReference type="OrthoDB" id="6431331at2759"/>
<accession>A0A165SG21</accession>
<keyword evidence="5" id="KW-1185">Reference proteome</keyword>
<keyword evidence="1 4" id="KW-0378">Hydrolase</keyword>
<reference evidence="4 5" key="1">
    <citation type="journal article" date="2016" name="Mol. Biol. Evol.">
        <title>Comparative Genomics of Early-Diverging Mushroom-Forming Fungi Provides Insights into the Origins of Lignocellulose Decay Capabilities.</title>
        <authorList>
            <person name="Nagy L.G."/>
            <person name="Riley R."/>
            <person name="Tritt A."/>
            <person name="Adam C."/>
            <person name="Daum C."/>
            <person name="Floudas D."/>
            <person name="Sun H."/>
            <person name="Yadav J.S."/>
            <person name="Pangilinan J."/>
            <person name="Larsson K.H."/>
            <person name="Matsuura K."/>
            <person name="Barry K."/>
            <person name="Labutti K."/>
            <person name="Kuo R."/>
            <person name="Ohm R.A."/>
            <person name="Bhattacharya S.S."/>
            <person name="Shirouzu T."/>
            <person name="Yoshinaga Y."/>
            <person name="Martin F.M."/>
            <person name="Grigoriev I.V."/>
            <person name="Hibbett D.S."/>
        </authorList>
    </citation>
    <scope>NUCLEOTIDE SEQUENCE [LARGE SCALE GENOMIC DNA]</scope>
    <source>
        <strain evidence="4 5">L-15889</strain>
    </source>
</reference>
<evidence type="ECO:0000256" key="2">
    <source>
        <dbReference type="ARBA" id="ARBA00038334"/>
    </source>
</evidence>
<dbReference type="Proteomes" id="UP000076727">
    <property type="component" value="Unassembled WGS sequence"/>
</dbReference>
<dbReference type="Pfam" id="PF00561">
    <property type="entry name" value="Abhydrolase_1"/>
    <property type="match status" value="1"/>
</dbReference>
<evidence type="ECO:0000313" key="4">
    <source>
        <dbReference type="EMBL" id="KZT71929.1"/>
    </source>
</evidence>
<evidence type="ECO:0000313" key="5">
    <source>
        <dbReference type="Proteomes" id="UP000076727"/>
    </source>
</evidence>
<sequence length="389" mass="43585">MTSYIDNLPVGVSSRSIPVGDLDVHILEAGDPSNPLILLLHGFPELAFSWRKVILPIAQLGYRVVAPDQRGFGRTQPRSTANTPVRYGDDVHPYRVLNIVKDAVALVFALGHRSVAAVIGHDWGSRIAAFCSLIRPDVFQSVVMMSLPFGGPPSLPFDVDRQAIVPPPNIFDAEARARLASLDPPRKYYMTYFTSPQANEDMLNAPQGLRAFLRAFFHVKSADWLDNDPHALASHDPSELAKLPHYYMMPFTATMPEAVMPHAPSSEEVKRNRWLPDGDLSVYVAEYGRTGFQGGLDWYRASQPEFYEELAVFSGKKIECPAMYLSGRKDWGVFQTPGAFQRMKSEACVRMDDEDVVLVDDAGHWVQQEQSEQVVKHVQRFLKKISLEV</sequence>
<dbReference type="SUPFAM" id="SSF53474">
    <property type="entry name" value="alpha/beta-Hydrolases"/>
    <property type="match status" value="1"/>
</dbReference>
<dbReference type="PANTHER" id="PTHR43329">
    <property type="entry name" value="EPOXIDE HYDROLASE"/>
    <property type="match status" value="1"/>
</dbReference>
<evidence type="ECO:0000259" key="3">
    <source>
        <dbReference type="Pfam" id="PF00561"/>
    </source>
</evidence>
<dbReference type="EMBL" id="KV429043">
    <property type="protein sequence ID" value="KZT71929.1"/>
    <property type="molecule type" value="Genomic_DNA"/>
</dbReference>